<name>A0A4V1IXR8_9FUNG</name>
<feature type="domain" description="Protein kinase" evidence="1">
    <location>
        <begin position="1"/>
        <end position="89"/>
    </location>
</feature>
<accession>A0A4V1IXR8</accession>
<feature type="non-terminal residue" evidence="2">
    <location>
        <position position="89"/>
    </location>
</feature>
<dbReference type="InterPro" id="IPR000719">
    <property type="entry name" value="Prot_kinase_dom"/>
</dbReference>
<dbReference type="Gene3D" id="1.10.510.10">
    <property type="entry name" value="Transferase(Phosphotransferase) domain 1"/>
    <property type="match status" value="1"/>
</dbReference>
<protein>
    <recommendedName>
        <fullName evidence="1">Protein kinase domain-containing protein</fullName>
    </recommendedName>
</protein>
<keyword evidence="3" id="KW-1185">Reference proteome</keyword>
<dbReference type="AlphaFoldDB" id="A0A4V1IXR8"/>
<dbReference type="Proteomes" id="UP000267251">
    <property type="component" value="Unassembled WGS sequence"/>
</dbReference>
<proteinExistence type="predicted"/>
<dbReference type="PROSITE" id="PS50011">
    <property type="entry name" value="PROTEIN_KINASE_DOM"/>
    <property type="match status" value="1"/>
</dbReference>
<dbReference type="EMBL" id="KZ988528">
    <property type="protein sequence ID" value="RKP12009.1"/>
    <property type="molecule type" value="Genomic_DNA"/>
</dbReference>
<sequence>WGGDEGDREYVAPEVIRRGLYLPAADVFSVGMSMLEMALNIVLPSEGDIWERFREGDFSDCDTEEIGRSKEVLETMWALSRPDPEKRMT</sequence>
<gene>
    <name evidence="2" type="ORF">BJ684DRAFT_1085</name>
</gene>
<evidence type="ECO:0000313" key="3">
    <source>
        <dbReference type="Proteomes" id="UP000267251"/>
    </source>
</evidence>
<evidence type="ECO:0000259" key="1">
    <source>
        <dbReference type="PROSITE" id="PS50011"/>
    </source>
</evidence>
<dbReference type="OrthoDB" id="5337378at2759"/>
<dbReference type="SUPFAM" id="SSF56112">
    <property type="entry name" value="Protein kinase-like (PK-like)"/>
    <property type="match status" value="1"/>
</dbReference>
<feature type="non-terminal residue" evidence="2">
    <location>
        <position position="1"/>
    </location>
</feature>
<dbReference type="GO" id="GO:0005524">
    <property type="term" value="F:ATP binding"/>
    <property type="evidence" value="ECO:0007669"/>
    <property type="project" value="InterPro"/>
</dbReference>
<reference evidence="3" key="1">
    <citation type="journal article" date="2018" name="Nat. Microbiol.">
        <title>Leveraging single-cell genomics to expand the fungal tree of life.</title>
        <authorList>
            <person name="Ahrendt S.R."/>
            <person name="Quandt C.A."/>
            <person name="Ciobanu D."/>
            <person name="Clum A."/>
            <person name="Salamov A."/>
            <person name="Andreopoulos B."/>
            <person name="Cheng J.F."/>
            <person name="Woyke T."/>
            <person name="Pelin A."/>
            <person name="Henrissat B."/>
            <person name="Reynolds N.K."/>
            <person name="Benny G.L."/>
            <person name="Smith M.E."/>
            <person name="James T.Y."/>
            <person name="Grigoriev I.V."/>
        </authorList>
    </citation>
    <scope>NUCLEOTIDE SEQUENCE [LARGE SCALE GENOMIC DNA]</scope>
</reference>
<dbReference type="GO" id="GO:0004672">
    <property type="term" value="F:protein kinase activity"/>
    <property type="evidence" value="ECO:0007669"/>
    <property type="project" value="InterPro"/>
</dbReference>
<evidence type="ECO:0000313" key="2">
    <source>
        <dbReference type="EMBL" id="RKP12009.1"/>
    </source>
</evidence>
<dbReference type="InterPro" id="IPR011009">
    <property type="entry name" value="Kinase-like_dom_sf"/>
</dbReference>
<organism evidence="2 3">
    <name type="scientific">Piptocephalis cylindrospora</name>
    <dbReference type="NCBI Taxonomy" id="1907219"/>
    <lineage>
        <taxon>Eukaryota</taxon>
        <taxon>Fungi</taxon>
        <taxon>Fungi incertae sedis</taxon>
        <taxon>Zoopagomycota</taxon>
        <taxon>Zoopagomycotina</taxon>
        <taxon>Zoopagomycetes</taxon>
        <taxon>Zoopagales</taxon>
        <taxon>Piptocephalidaceae</taxon>
        <taxon>Piptocephalis</taxon>
    </lineage>
</organism>